<dbReference type="VEuPathDB" id="FungiDB:BTJ68_10711"/>
<feature type="compositionally biased region" description="Polar residues" evidence="1">
    <location>
        <begin position="346"/>
        <end position="362"/>
    </location>
</feature>
<name>A0A3M7IPJ3_HORWE</name>
<sequence>MDNFRALSGQEGDPYIAEFRPLAFSSRPTFWLETYQGGAPKMPHKYEHGFIVQRDTAFNEARERTHDIRQRKSSEWKTRRAVALQCLQRDGVRTRSSLGAGRLATQATISQGNTTGGTIAVASSKGHRSAAEPSTMQLDDHNGSPQTEGLPEVTFCDCPKDHTPKQGKKSGMIRSRPRPANRSEGRDISSQTSKADLLDRCKSCRACGNPKVALKDRNDYKRQIQRDHTLRRGDRSQTGTPDRKQLPSAPTTVQHSRKPEATESSARRSRGIFARFANERDSSSDEGTSPVIPQHQQSAEASSMHDDGATPNLDDLLGTQANEAPSAGGSGGRIGDDDEDSPIQLARNSSVQFTRDSTFQSAEDSHIQVEEEESLSRVSEGNNILNQEDPQPMDESAYGHLMQRAATADMGNGASDANHQIGLGTHPTQVGNPHEAGISSQQTHLPLERESNEAMRTCAGSSTQKGNITLGLSTNSSYTGQDTQDYSEGALQQQRYPTINQHNANTDGQHEQMYSHSSIDQGQARRLEQYATPAPSDGHQHRSDSVAPDQRAMTNMPAPSVVSTTSTKKRSAPQGDVVDLTNSDDDSPPSANNRPANQIAIDSFEKEREIEKRRATIQRTIKRRMIEDRRLEIEAEVLDLQDEDEQLQAGQVVKVERESGIKSEE</sequence>
<feature type="compositionally biased region" description="Polar residues" evidence="1">
    <location>
        <begin position="132"/>
        <end position="147"/>
    </location>
</feature>
<gene>
    <name evidence="2" type="ORF">D0859_08662</name>
</gene>
<reference evidence="2 3" key="1">
    <citation type="journal article" date="2018" name="BMC Genomics">
        <title>Genomic evidence for intraspecific hybridization in a clonal and extremely halotolerant yeast.</title>
        <authorList>
            <person name="Gostincar C."/>
            <person name="Stajich J.E."/>
            <person name="Zupancic J."/>
            <person name="Zalar P."/>
            <person name="Gunde-Cimerman N."/>
        </authorList>
    </citation>
    <scope>NUCLEOTIDE SEQUENCE [LARGE SCALE GENOMIC DNA]</scope>
    <source>
        <strain evidence="2 3">EXF-120</strain>
    </source>
</reference>
<dbReference type="Proteomes" id="UP000281677">
    <property type="component" value="Unassembled WGS sequence"/>
</dbReference>
<feature type="compositionally biased region" description="Basic and acidic residues" evidence="1">
    <location>
        <begin position="217"/>
        <end position="245"/>
    </location>
</feature>
<feature type="region of interest" description="Disordered" evidence="1">
    <location>
        <begin position="501"/>
        <end position="599"/>
    </location>
</feature>
<feature type="region of interest" description="Disordered" evidence="1">
    <location>
        <begin position="469"/>
        <end position="488"/>
    </location>
</feature>
<proteinExistence type="predicted"/>
<evidence type="ECO:0000256" key="1">
    <source>
        <dbReference type="SAM" id="MobiDB-lite"/>
    </source>
</evidence>
<dbReference type="EMBL" id="QWIT01000256">
    <property type="protein sequence ID" value="RMZ27266.1"/>
    <property type="molecule type" value="Genomic_DNA"/>
</dbReference>
<dbReference type="OrthoDB" id="3922570at2759"/>
<feature type="compositionally biased region" description="Polar residues" evidence="1">
    <location>
        <begin position="501"/>
        <end position="521"/>
    </location>
</feature>
<feature type="region of interest" description="Disordered" evidence="1">
    <location>
        <begin position="113"/>
        <end position="194"/>
    </location>
</feature>
<organism evidence="2 3">
    <name type="scientific">Hortaea werneckii</name>
    <name type="common">Black yeast</name>
    <name type="synonym">Cladosporium werneckii</name>
    <dbReference type="NCBI Taxonomy" id="91943"/>
    <lineage>
        <taxon>Eukaryota</taxon>
        <taxon>Fungi</taxon>
        <taxon>Dikarya</taxon>
        <taxon>Ascomycota</taxon>
        <taxon>Pezizomycotina</taxon>
        <taxon>Dothideomycetes</taxon>
        <taxon>Dothideomycetidae</taxon>
        <taxon>Mycosphaerellales</taxon>
        <taxon>Teratosphaeriaceae</taxon>
        <taxon>Hortaea</taxon>
    </lineage>
</organism>
<accession>A0A3M7IPJ3</accession>
<evidence type="ECO:0000313" key="2">
    <source>
        <dbReference type="EMBL" id="RMZ27266.1"/>
    </source>
</evidence>
<dbReference type="AlphaFoldDB" id="A0A3M7IPJ3"/>
<comment type="caution">
    <text evidence="2">The sequence shown here is derived from an EMBL/GenBank/DDBJ whole genome shotgun (WGS) entry which is preliminary data.</text>
</comment>
<protein>
    <submittedName>
        <fullName evidence="2">Uncharacterized protein</fullName>
    </submittedName>
</protein>
<feature type="region of interest" description="Disordered" evidence="1">
    <location>
        <begin position="217"/>
        <end position="395"/>
    </location>
</feature>
<evidence type="ECO:0000313" key="3">
    <source>
        <dbReference type="Proteomes" id="UP000281677"/>
    </source>
</evidence>